<organism evidence="8 9">
    <name type="scientific">Thermosporothrix hazakensis</name>
    <dbReference type="NCBI Taxonomy" id="644383"/>
    <lineage>
        <taxon>Bacteria</taxon>
        <taxon>Bacillati</taxon>
        <taxon>Chloroflexota</taxon>
        <taxon>Ktedonobacteria</taxon>
        <taxon>Ktedonobacterales</taxon>
        <taxon>Thermosporotrichaceae</taxon>
        <taxon>Thermosporothrix</taxon>
    </lineage>
</organism>
<keyword evidence="9" id="KW-1185">Reference proteome</keyword>
<evidence type="ECO:0000256" key="1">
    <source>
        <dbReference type="ARBA" id="ARBA00022670"/>
    </source>
</evidence>
<keyword evidence="4 6" id="KW-0862">Zinc</keyword>
<dbReference type="Gene3D" id="1.10.1370.30">
    <property type="match status" value="1"/>
</dbReference>
<keyword evidence="5 6" id="KW-0482">Metalloprotease</keyword>
<evidence type="ECO:0000259" key="7">
    <source>
        <dbReference type="Pfam" id="PF01432"/>
    </source>
</evidence>
<keyword evidence="2 6" id="KW-0479">Metal-binding</keyword>
<gene>
    <name evidence="8" type="ORF">EI42_03031</name>
</gene>
<name>A0A326U7P2_THEHA</name>
<sequence>MYSTLPATSEEFEKLHWADIEPWYRELLDAPLSQETVEPWLRQWSHLGELTNETLTRHEIDCTRNTEDTSLFERKQRFEQDVYTHIQAVEQQINQKLLDSGLEPEGFELPLRKLRTETELYREENQPLLNEERELSIAYQRIGGARLVEWEGKQVTPDSLAIVLQGKDRERREQAWRLIAERVMEDREQLDALWSKIFRVRQQIAQNAGFSNYREYRWQQLFRFDYTPEDSKAFHESVAQIIVPAASRIWEKRRQLLGIETLRPWDTDVQPQSKGETPYEDVYAILPQCAAAFGKVDPQLQHYFNIMIDEHLFDIDDRPAKAGGGYNLPLEVKKRPFIFGRAFSLHDVGNLICHEAGHAFHTFEMAHLPYVHQRKEDFLPMEFAEVASTSMEIIGPMHLAEAGLCTPQEGARLQIKTLESMLINLIPMVVRGDAFQHWLYENPELATDPEACGQKWAELTQRYLPDIDWSDLEAALKMNWQRVLHFYCVPFYYIEYAFAAIGAIQIWQNYRKDPQSAIQRYRSALALGSTKPLPELYEAAGAQFRFDAEMLQSIVTSLLEAIEELEKQA</sequence>
<dbReference type="OrthoDB" id="9762795at2"/>
<evidence type="ECO:0000256" key="4">
    <source>
        <dbReference type="ARBA" id="ARBA00022833"/>
    </source>
</evidence>
<dbReference type="EMBL" id="QKUF01000009">
    <property type="protein sequence ID" value="PZW29309.1"/>
    <property type="molecule type" value="Genomic_DNA"/>
</dbReference>
<reference evidence="8 9" key="1">
    <citation type="submission" date="2018-06" db="EMBL/GenBank/DDBJ databases">
        <title>Genomic Encyclopedia of Archaeal and Bacterial Type Strains, Phase II (KMG-II): from individual species to whole genera.</title>
        <authorList>
            <person name="Goeker M."/>
        </authorList>
    </citation>
    <scope>NUCLEOTIDE SEQUENCE [LARGE SCALE GENOMIC DNA]</scope>
    <source>
        <strain evidence="8 9">ATCC BAA-1881</strain>
    </source>
</reference>
<dbReference type="InterPro" id="IPR045090">
    <property type="entry name" value="Pept_M3A_M3B"/>
</dbReference>
<dbReference type="PANTHER" id="PTHR11804:SF48">
    <property type="entry name" value="PUTATIVE-RELATED"/>
    <property type="match status" value="1"/>
</dbReference>
<comment type="similarity">
    <text evidence="6">Belongs to the peptidase M3 family.</text>
</comment>
<dbReference type="Pfam" id="PF01432">
    <property type="entry name" value="Peptidase_M3"/>
    <property type="match status" value="1"/>
</dbReference>
<protein>
    <submittedName>
        <fullName evidence="8">Oligoendopeptidase F</fullName>
    </submittedName>
</protein>
<dbReference type="SUPFAM" id="SSF55486">
    <property type="entry name" value="Metalloproteases ('zincins'), catalytic domain"/>
    <property type="match status" value="1"/>
</dbReference>
<feature type="domain" description="Peptidase M3A/M3B catalytic" evidence="7">
    <location>
        <begin position="164"/>
        <end position="554"/>
    </location>
</feature>
<keyword evidence="1 6" id="KW-0645">Protease</keyword>
<keyword evidence="3 6" id="KW-0378">Hydrolase</keyword>
<dbReference type="GO" id="GO:0004222">
    <property type="term" value="F:metalloendopeptidase activity"/>
    <property type="evidence" value="ECO:0007669"/>
    <property type="project" value="InterPro"/>
</dbReference>
<dbReference type="GO" id="GO:0006518">
    <property type="term" value="P:peptide metabolic process"/>
    <property type="evidence" value="ECO:0007669"/>
    <property type="project" value="TreeGrafter"/>
</dbReference>
<comment type="caution">
    <text evidence="8">The sequence shown here is derived from an EMBL/GenBank/DDBJ whole genome shotgun (WGS) entry which is preliminary data.</text>
</comment>
<comment type="cofactor">
    <cofactor evidence="6">
        <name>Zn(2+)</name>
        <dbReference type="ChEBI" id="CHEBI:29105"/>
    </cofactor>
    <text evidence="6">Binds 1 zinc ion.</text>
</comment>
<dbReference type="RefSeq" id="WP_111323372.1">
    <property type="nucleotide sequence ID" value="NZ_BIFX01000001.1"/>
</dbReference>
<dbReference type="AlphaFoldDB" id="A0A326U7P2"/>
<dbReference type="PANTHER" id="PTHR11804">
    <property type="entry name" value="PROTEASE M3 THIMET OLIGOPEPTIDASE-RELATED"/>
    <property type="match status" value="1"/>
</dbReference>
<dbReference type="GO" id="GO:0006508">
    <property type="term" value="P:proteolysis"/>
    <property type="evidence" value="ECO:0007669"/>
    <property type="project" value="UniProtKB-KW"/>
</dbReference>
<proteinExistence type="inferred from homology"/>
<evidence type="ECO:0000256" key="3">
    <source>
        <dbReference type="ARBA" id="ARBA00022801"/>
    </source>
</evidence>
<dbReference type="Proteomes" id="UP000248806">
    <property type="component" value="Unassembled WGS sequence"/>
</dbReference>
<evidence type="ECO:0000313" key="8">
    <source>
        <dbReference type="EMBL" id="PZW29309.1"/>
    </source>
</evidence>
<evidence type="ECO:0000313" key="9">
    <source>
        <dbReference type="Proteomes" id="UP000248806"/>
    </source>
</evidence>
<dbReference type="CDD" id="cd09606">
    <property type="entry name" value="M3B_PepF"/>
    <property type="match status" value="1"/>
</dbReference>
<accession>A0A326U7P2</accession>
<dbReference type="InterPro" id="IPR001567">
    <property type="entry name" value="Pept_M3A_M3B_dom"/>
</dbReference>
<evidence type="ECO:0000256" key="5">
    <source>
        <dbReference type="ARBA" id="ARBA00023049"/>
    </source>
</evidence>
<evidence type="ECO:0000256" key="2">
    <source>
        <dbReference type="ARBA" id="ARBA00022723"/>
    </source>
</evidence>
<evidence type="ECO:0000256" key="6">
    <source>
        <dbReference type="RuleBase" id="RU003435"/>
    </source>
</evidence>
<dbReference type="GO" id="GO:0046872">
    <property type="term" value="F:metal ion binding"/>
    <property type="evidence" value="ECO:0007669"/>
    <property type="project" value="UniProtKB-UniRule"/>
</dbReference>